<evidence type="ECO:0000256" key="4">
    <source>
        <dbReference type="ARBA" id="ARBA00022723"/>
    </source>
</evidence>
<evidence type="ECO:0000256" key="6">
    <source>
        <dbReference type="ARBA" id="ARBA00022786"/>
    </source>
</evidence>
<evidence type="ECO:0000256" key="7">
    <source>
        <dbReference type="ARBA" id="ARBA00022833"/>
    </source>
</evidence>
<sequence>MPAVQGSVSSYDIHVITELMVKPKPGDLLRVDVTVIVRYHTNYFHHVELEAESTLLETSIPITCESFLENNQDFLESFLSNDPMCSAYFIPESLHEISEEVVSLAQTLFRSNRDDPESDSQCRGFPLKLHIAMDVVEDGESYEDEETEHAIIQESMQQAVTMIPASDDAFNLLKPFVDSLFLKTEVCNVCLEKFCVEDVNLPSSSSSSSSSSSMPCGHVFHHHCIVKWLQLSHVCPLCRYPMPTCNPYFIPEILDQISQRIVPMVQRVLEVRTFPSDSESADSECQEIPFDLNILVHLIEEEESEEGNEEMEDELAFIEESMQQSVMMVPASTEAINSLTPLIDPLLLKTENCSICVI</sequence>
<comment type="caution">
    <text evidence="10">The sequence shown here is derived from an EMBL/GenBank/DDBJ whole genome shotgun (WGS) entry which is preliminary data.</text>
</comment>
<feature type="domain" description="RING-type" evidence="9">
    <location>
        <begin position="187"/>
        <end position="239"/>
    </location>
</feature>
<reference evidence="10 11" key="1">
    <citation type="submission" date="2024-01" db="EMBL/GenBank/DDBJ databases">
        <title>The genomes of 5 underutilized Papilionoideae crops provide insights into root nodulation and disease resistanc.</title>
        <authorList>
            <person name="Jiang F."/>
        </authorList>
    </citation>
    <scope>NUCLEOTIDE SEQUENCE [LARGE SCALE GENOMIC DNA]</scope>
    <source>
        <strain evidence="10">DUOXIRENSHENG_FW03</strain>
        <tissue evidence="10">Leaves</tissue>
    </source>
</reference>
<gene>
    <name evidence="10" type="ORF">VNO78_11778</name>
</gene>
<comment type="pathway">
    <text evidence="2">Protein modification; protein ubiquitination.</text>
</comment>
<dbReference type="GO" id="GO:0008270">
    <property type="term" value="F:zinc ion binding"/>
    <property type="evidence" value="ECO:0007669"/>
    <property type="project" value="UniProtKB-KW"/>
</dbReference>
<name>A0AAN9XNI2_PSOTE</name>
<dbReference type="GO" id="GO:0016567">
    <property type="term" value="P:protein ubiquitination"/>
    <property type="evidence" value="ECO:0007669"/>
    <property type="project" value="TreeGrafter"/>
</dbReference>
<proteinExistence type="predicted"/>
<organism evidence="10 11">
    <name type="scientific">Psophocarpus tetragonolobus</name>
    <name type="common">Winged bean</name>
    <name type="synonym">Dolichos tetragonolobus</name>
    <dbReference type="NCBI Taxonomy" id="3891"/>
    <lineage>
        <taxon>Eukaryota</taxon>
        <taxon>Viridiplantae</taxon>
        <taxon>Streptophyta</taxon>
        <taxon>Embryophyta</taxon>
        <taxon>Tracheophyta</taxon>
        <taxon>Spermatophyta</taxon>
        <taxon>Magnoliopsida</taxon>
        <taxon>eudicotyledons</taxon>
        <taxon>Gunneridae</taxon>
        <taxon>Pentapetalae</taxon>
        <taxon>rosids</taxon>
        <taxon>fabids</taxon>
        <taxon>Fabales</taxon>
        <taxon>Fabaceae</taxon>
        <taxon>Papilionoideae</taxon>
        <taxon>50 kb inversion clade</taxon>
        <taxon>NPAAA clade</taxon>
        <taxon>indigoferoid/millettioid clade</taxon>
        <taxon>Phaseoleae</taxon>
        <taxon>Psophocarpus</taxon>
    </lineage>
</organism>
<dbReference type="GO" id="GO:0061630">
    <property type="term" value="F:ubiquitin protein ligase activity"/>
    <property type="evidence" value="ECO:0007669"/>
    <property type="project" value="UniProtKB-EC"/>
</dbReference>
<dbReference type="AlphaFoldDB" id="A0AAN9XNI2"/>
<keyword evidence="6" id="KW-0833">Ubl conjugation pathway</keyword>
<dbReference type="InterPro" id="IPR001841">
    <property type="entry name" value="Znf_RING"/>
</dbReference>
<dbReference type="InterPro" id="IPR013083">
    <property type="entry name" value="Znf_RING/FYVE/PHD"/>
</dbReference>
<keyword evidence="4" id="KW-0479">Metal-binding</keyword>
<dbReference type="GO" id="GO:0005737">
    <property type="term" value="C:cytoplasm"/>
    <property type="evidence" value="ECO:0007669"/>
    <property type="project" value="TreeGrafter"/>
</dbReference>
<protein>
    <recommendedName>
        <fullName evidence="3">RING-type E3 ubiquitin transferase</fullName>
        <ecNumber evidence="3">2.3.2.27</ecNumber>
    </recommendedName>
</protein>
<dbReference type="Gene3D" id="3.30.40.10">
    <property type="entry name" value="Zinc/RING finger domain, C3HC4 (zinc finger)"/>
    <property type="match status" value="1"/>
</dbReference>
<accession>A0AAN9XNI2</accession>
<keyword evidence="5 8" id="KW-0863">Zinc-finger</keyword>
<dbReference type="Proteomes" id="UP001386955">
    <property type="component" value="Unassembled WGS sequence"/>
</dbReference>
<evidence type="ECO:0000313" key="10">
    <source>
        <dbReference type="EMBL" id="KAK7400568.1"/>
    </source>
</evidence>
<evidence type="ECO:0000256" key="8">
    <source>
        <dbReference type="PROSITE-ProRule" id="PRU00175"/>
    </source>
</evidence>
<dbReference type="PANTHER" id="PTHR15710">
    <property type="entry name" value="E3 UBIQUITIN-PROTEIN LIGASE PRAJA"/>
    <property type="match status" value="1"/>
</dbReference>
<keyword evidence="7" id="KW-0862">Zinc</keyword>
<evidence type="ECO:0000256" key="2">
    <source>
        <dbReference type="ARBA" id="ARBA00004906"/>
    </source>
</evidence>
<dbReference type="Pfam" id="PF12678">
    <property type="entry name" value="zf-rbx1"/>
    <property type="match status" value="1"/>
</dbReference>
<evidence type="ECO:0000313" key="11">
    <source>
        <dbReference type="Proteomes" id="UP001386955"/>
    </source>
</evidence>
<dbReference type="SMART" id="SM00184">
    <property type="entry name" value="RING"/>
    <property type="match status" value="1"/>
</dbReference>
<dbReference type="PANTHER" id="PTHR15710:SF77">
    <property type="entry name" value="RING-H2 FINGER PROTEIN ATL21B"/>
    <property type="match status" value="1"/>
</dbReference>
<evidence type="ECO:0000256" key="1">
    <source>
        <dbReference type="ARBA" id="ARBA00000900"/>
    </source>
</evidence>
<dbReference type="SUPFAM" id="SSF57850">
    <property type="entry name" value="RING/U-box"/>
    <property type="match status" value="1"/>
</dbReference>
<dbReference type="EMBL" id="JAYMYS010000003">
    <property type="protein sequence ID" value="KAK7400568.1"/>
    <property type="molecule type" value="Genomic_DNA"/>
</dbReference>
<dbReference type="EC" id="2.3.2.27" evidence="3"/>
<dbReference type="PROSITE" id="PS50089">
    <property type="entry name" value="ZF_RING_2"/>
    <property type="match status" value="1"/>
</dbReference>
<dbReference type="InterPro" id="IPR024766">
    <property type="entry name" value="Znf_RING_H2"/>
</dbReference>
<evidence type="ECO:0000256" key="3">
    <source>
        <dbReference type="ARBA" id="ARBA00012483"/>
    </source>
</evidence>
<evidence type="ECO:0000256" key="5">
    <source>
        <dbReference type="ARBA" id="ARBA00022771"/>
    </source>
</evidence>
<comment type="catalytic activity">
    <reaction evidence="1">
        <text>S-ubiquitinyl-[E2 ubiquitin-conjugating enzyme]-L-cysteine + [acceptor protein]-L-lysine = [E2 ubiquitin-conjugating enzyme]-L-cysteine + N(6)-ubiquitinyl-[acceptor protein]-L-lysine.</text>
        <dbReference type="EC" id="2.3.2.27"/>
    </reaction>
</comment>
<evidence type="ECO:0000259" key="9">
    <source>
        <dbReference type="PROSITE" id="PS50089"/>
    </source>
</evidence>
<keyword evidence="11" id="KW-1185">Reference proteome</keyword>